<proteinExistence type="inferred from homology"/>
<protein>
    <recommendedName>
        <fullName evidence="5 16">Diacylglycerol O-acyltransferase</fullName>
        <ecNumber evidence="5 16">2.3.1.20</ecNumber>
    </recommendedName>
</protein>
<sequence length="330" mass="37989">MTKLALNSPPERRYEMAVMVWHTVAIPVALAAFFLCCAFPPFWPFILYYLVFMWLDPRPERGTVLTPFQRWTRQAWWWKSFASYFPVRLHKTADLKPCFEINPRNDAGQTVKNVLKWWYKILVWWYFVITFRSYRLAPKATGQRYIFGYHPHGIIGMGAVGGIATEGAGWSKLFPGIPVRLLTLRSNFFLPFYREYLLSIGACSVSRSSCMQLLRNNNPICIVLGGARESLLAKPGKMDLILNNRFGFVKIALRTGASMVPVLAYGETNIYQQLNPDNSDGPLQKYHKFMTKYMGFTIPLFHARGVFNYNKGILPYRNPIDIVVGDAVDR</sequence>
<organism evidence="17 18">
    <name type="scientific">Wickerhamiella sorbophila</name>
    <dbReference type="NCBI Taxonomy" id="45607"/>
    <lineage>
        <taxon>Eukaryota</taxon>
        <taxon>Fungi</taxon>
        <taxon>Dikarya</taxon>
        <taxon>Ascomycota</taxon>
        <taxon>Saccharomycotina</taxon>
        <taxon>Dipodascomycetes</taxon>
        <taxon>Dipodascales</taxon>
        <taxon>Trichomonascaceae</taxon>
        <taxon>Wickerhamiella</taxon>
    </lineage>
</organism>
<evidence type="ECO:0000313" key="17">
    <source>
        <dbReference type="EMBL" id="PRT56220.1"/>
    </source>
</evidence>
<evidence type="ECO:0000256" key="14">
    <source>
        <dbReference type="ARBA" id="ARBA00023315"/>
    </source>
</evidence>
<evidence type="ECO:0000256" key="1">
    <source>
        <dbReference type="ARBA" id="ARBA00004477"/>
    </source>
</evidence>
<evidence type="ECO:0000256" key="16">
    <source>
        <dbReference type="RuleBase" id="RU367023"/>
    </source>
</evidence>
<comment type="pathway">
    <text evidence="2 16">Glycerolipid metabolism; triacylglycerol biosynthesis.</text>
</comment>
<evidence type="ECO:0000256" key="6">
    <source>
        <dbReference type="ARBA" id="ARBA00022516"/>
    </source>
</evidence>
<dbReference type="InterPro" id="IPR007130">
    <property type="entry name" value="DAGAT"/>
</dbReference>
<gene>
    <name evidence="17" type="ORF">B9G98_03840</name>
</gene>
<keyword evidence="8 16" id="KW-0812">Transmembrane</keyword>
<evidence type="ECO:0000256" key="5">
    <source>
        <dbReference type="ARBA" id="ARBA00013244"/>
    </source>
</evidence>
<dbReference type="AlphaFoldDB" id="A0A2T0FML3"/>
<dbReference type="GO" id="GO:0004144">
    <property type="term" value="F:diacylglycerol O-acyltransferase activity"/>
    <property type="evidence" value="ECO:0007669"/>
    <property type="project" value="UniProtKB-UniRule"/>
</dbReference>
<evidence type="ECO:0000256" key="13">
    <source>
        <dbReference type="ARBA" id="ARBA00023136"/>
    </source>
</evidence>
<name>A0A2T0FML3_9ASCO</name>
<keyword evidence="11 16" id="KW-1133">Transmembrane helix</keyword>
<comment type="pathway">
    <text evidence="3">Lipid metabolism.</text>
</comment>
<evidence type="ECO:0000256" key="12">
    <source>
        <dbReference type="ARBA" id="ARBA00023098"/>
    </source>
</evidence>
<keyword evidence="6 16" id="KW-0444">Lipid biosynthesis</keyword>
<dbReference type="PANTHER" id="PTHR12317:SF0">
    <property type="entry name" value="ACYLTRANSFERASE"/>
    <property type="match status" value="1"/>
</dbReference>
<dbReference type="EC" id="2.3.1.20" evidence="5 16"/>
<keyword evidence="10 16" id="KW-0256">Endoplasmic reticulum</keyword>
<evidence type="ECO:0000256" key="3">
    <source>
        <dbReference type="ARBA" id="ARBA00005189"/>
    </source>
</evidence>
<feature type="transmembrane region" description="Helical" evidence="16">
    <location>
        <begin position="20"/>
        <end position="51"/>
    </location>
</feature>
<accession>A0A2T0FML3</accession>
<evidence type="ECO:0000256" key="10">
    <source>
        <dbReference type="ARBA" id="ARBA00022824"/>
    </source>
</evidence>
<keyword evidence="9" id="KW-0319">Glycerol metabolism</keyword>
<evidence type="ECO:0000256" key="9">
    <source>
        <dbReference type="ARBA" id="ARBA00022798"/>
    </source>
</evidence>
<evidence type="ECO:0000256" key="15">
    <source>
        <dbReference type="ARBA" id="ARBA00048109"/>
    </source>
</evidence>
<keyword evidence="18" id="KW-1185">Reference proteome</keyword>
<dbReference type="GeneID" id="36517588"/>
<dbReference type="STRING" id="45607.A0A2T0FML3"/>
<dbReference type="GO" id="GO:0005789">
    <property type="term" value="C:endoplasmic reticulum membrane"/>
    <property type="evidence" value="ECO:0007669"/>
    <property type="project" value="UniProtKB-SubCell"/>
</dbReference>
<dbReference type="EMBL" id="NDIQ01000022">
    <property type="protein sequence ID" value="PRT56220.1"/>
    <property type="molecule type" value="Genomic_DNA"/>
</dbReference>
<evidence type="ECO:0000256" key="11">
    <source>
        <dbReference type="ARBA" id="ARBA00022989"/>
    </source>
</evidence>
<reference evidence="17 18" key="1">
    <citation type="submission" date="2017-04" db="EMBL/GenBank/DDBJ databases">
        <title>Genome sequencing of [Candida] sorbophila.</title>
        <authorList>
            <person name="Ahn J.O."/>
        </authorList>
    </citation>
    <scope>NUCLEOTIDE SEQUENCE [LARGE SCALE GENOMIC DNA]</scope>
    <source>
        <strain evidence="17 18">DS02</strain>
    </source>
</reference>
<dbReference type="Pfam" id="PF03982">
    <property type="entry name" value="DAGAT"/>
    <property type="match status" value="2"/>
</dbReference>
<comment type="function">
    <text evidence="16">Catalyzes the terminal and only committed step in triacylglycerol synthesis by using diacylglycerol and fatty acyl CoA as substrates.</text>
</comment>
<dbReference type="RefSeq" id="XP_024666165.1">
    <property type="nucleotide sequence ID" value="XM_024810397.1"/>
</dbReference>
<evidence type="ECO:0000256" key="8">
    <source>
        <dbReference type="ARBA" id="ARBA00022692"/>
    </source>
</evidence>
<dbReference type="UniPathway" id="UPA00282"/>
<comment type="subcellular location">
    <subcellularLocation>
        <location evidence="1 16">Endoplasmic reticulum membrane</location>
        <topology evidence="1 16">Multi-pass membrane protein</topology>
    </subcellularLocation>
</comment>
<keyword evidence="7 17" id="KW-0808">Transferase</keyword>
<dbReference type="OrthoDB" id="264532at2759"/>
<evidence type="ECO:0000256" key="4">
    <source>
        <dbReference type="ARBA" id="ARBA00005420"/>
    </source>
</evidence>
<keyword evidence="12 16" id="KW-0443">Lipid metabolism</keyword>
<dbReference type="CDD" id="cd07987">
    <property type="entry name" value="LPLAT_MGAT-like"/>
    <property type="match status" value="1"/>
</dbReference>
<comment type="similarity">
    <text evidence="4 16">Belongs to the diacylglycerol acyltransferase family.</text>
</comment>
<dbReference type="Proteomes" id="UP000238350">
    <property type="component" value="Unassembled WGS sequence"/>
</dbReference>
<evidence type="ECO:0000313" key="18">
    <source>
        <dbReference type="Proteomes" id="UP000238350"/>
    </source>
</evidence>
<comment type="caution">
    <text evidence="17">The sequence shown here is derived from an EMBL/GenBank/DDBJ whole genome shotgun (WGS) entry which is preliminary data.</text>
</comment>
<evidence type="ECO:0000256" key="2">
    <source>
        <dbReference type="ARBA" id="ARBA00004771"/>
    </source>
</evidence>
<comment type="caution">
    <text evidence="16">Lacks conserved residue(s) required for the propagation of feature annotation.</text>
</comment>
<evidence type="ECO:0000256" key="7">
    <source>
        <dbReference type="ARBA" id="ARBA00022679"/>
    </source>
</evidence>
<keyword evidence="14 16" id="KW-0012">Acyltransferase</keyword>
<dbReference type="GO" id="GO:0019432">
    <property type="term" value="P:triglyceride biosynthetic process"/>
    <property type="evidence" value="ECO:0007669"/>
    <property type="project" value="UniProtKB-UniRule"/>
</dbReference>
<comment type="catalytic activity">
    <reaction evidence="15 16">
        <text>an acyl-CoA + a 1,2-diacyl-sn-glycerol = a triacyl-sn-glycerol + CoA</text>
        <dbReference type="Rhea" id="RHEA:10868"/>
        <dbReference type="ChEBI" id="CHEBI:17815"/>
        <dbReference type="ChEBI" id="CHEBI:57287"/>
        <dbReference type="ChEBI" id="CHEBI:58342"/>
        <dbReference type="ChEBI" id="CHEBI:64615"/>
        <dbReference type="EC" id="2.3.1.20"/>
    </reaction>
</comment>
<dbReference type="GO" id="GO:0006071">
    <property type="term" value="P:glycerol metabolic process"/>
    <property type="evidence" value="ECO:0007669"/>
    <property type="project" value="UniProtKB-UniRule"/>
</dbReference>
<dbReference type="PANTHER" id="PTHR12317">
    <property type="entry name" value="DIACYLGLYCEROL O-ACYLTRANSFERASE"/>
    <property type="match status" value="1"/>
</dbReference>
<keyword evidence="13 16" id="KW-0472">Membrane</keyword>